<accession>A0A7C5Z0Q7</accession>
<dbReference type="EMBL" id="DRUB01000180">
    <property type="protein sequence ID" value="HHR96937.1"/>
    <property type="molecule type" value="Genomic_DNA"/>
</dbReference>
<gene>
    <name evidence="2" type="ORF">ENL47_09145</name>
</gene>
<protein>
    <submittedName>
        <fullName evidence="2">DNA-directed RNA polymerase subunit M</fullName>
    </submittedName>
</protein>
<proteinExistence type="predicted"/>
<feature type="domain" description="DNA-directed RNA polymerase II subunit RPB9-like zinc ribbon" evidence="1">
    <location>
        <begin position="5"/>
        <end position="56"/>
    </location>
</feature>
<sequence>MVTTQFCPKCGGLLVPIKKEDGSTVLKCSKCGYEASSQKPSYKIETPTSATTRVHTTSIISNGKTISRKKEEIEQEKEEYYKELFLELLHEEEYGGEET</sequence>
<organism evidence="2">
    <name type="scientific">Ignisphaera aggregans</name>
    <dbReference type="NCBI Taxonomy" id="334771"/>
    <lineage>
        <taxon>Archaea</taxon>
        <taxon>Thermoproteota</taxon>
        <taxon>Thermoprotei</taxon>
        <taxon>Desulfurococcales</taxon>
        <taxon>Desulfurococcaceae</taxon>
        <taxon>Ignisphaera</taxon>
    </lineage>
</organism>
<evidence type="ECO:0000313" key="2">
    <source>
        <dbReference type="EMBL" id="HHR96937.1"/>
    </source>
</evidence>
<dbReference type="Pfam" id="PF02150">
    <property type="entry name" value="Zn_ribbon_RPB9"/>
    <property type="match status" value="1"/>
</dbReference>
<dbReference type="SMART" id="SM00661">
    <property type="entry name" value="RPOL9"/>
    <property type="match status" value="1"/>
</dbReference>
<dbReference type="GO" id="GO:0006351">
    <property type="term" value="P:DNA-templated transcription"/>
    <property type="evidence" value="ECO:0007669"/>
    <property type="project" value="InterPro"/>
</dbReference>
<comment type="caution">
    <text evidence="2">The sequence shown here is derived from an EMBL/GenBank/DDBJ whole genome shotgun (WGS) entry which is preliminary data.</text>
</comment>
<evidence type="ECO:0000259" key="1">
    <source>
        <dbReference type="SMART" id="SM00661"/>
    </source>
</evidence>
<dbReference type="AlphaFoldDB" id="A0A7C5Z0Q7"/>
<dbReference type="GO" id="GO:0000428">
    <property type="term" value="C:DNA-directed RNA polymerase complex"/>
    <property type="evidence" value="ECO:0007669"/>
    <property type="project" value="UniProtKB-KW"/>
</dbReference>
<name>A0A7C5Z0Q7_9CREN</name>
<dbReference type="InterPro" id="IPR001529">
    <property type="entry name" value="Zn_ribbon_RPB9"/>
</dbReference>
<keyword evidence="2" id="KW-0240">DNA-directed RNA polymerase</keyword>
<reference evidence="2" key="1">
    <citation type="journal article" date="2020" name="mSystems">
        <title>Genome- and Community-Level Interaction Insights into Carbon Utilization and Element Cycling Functions of Hydrothermarchaeota in Hydrothermal Sediment.</title>
        <authorList>
            <person name="Zhou Z."/>
            <person name="Liu Y."/>
            <person name="Xu W."/>
            <person name="Pan J."/>
            <person name="Luo Z.H."/>
            <person name="Li M."/>
        </authorList>
    </citation>
    <scope>NUCLEOTIDE SEQUENCE [LARGE SCALE GENOMIC DNA]</scope>
    <source>
        <strain evidence="2">SpSt-1</strain>
    </source>
</reference>
<keyword evidence="2" id="KW-0804">Transcription</keyword>